<dbReference type="AlphaFoldDB" id="A0AAD6NP89"/>
<feature type="compositionally biased region" description="Basic and acidic residues" evidence="2">
    <location>
        <begin position="254"/>
        <end position="307"/>
    </location>
</feature>
<keyword evidence="1" id="KW-0175">Coiled coil</keyword>
<feature type="coiled-coil region" evidence="1">
    <location>
        <begin position="417"/>
        <end position="444"/>
    </location>
</feature>
<feature type="region of interest" description="Disordered" evidence="2">
    <location>
        <begin position="1"/>
        <end position="30"/>
    </location>
</feature>
<proteinExistence type="predicted"/>
<organism evidence="3 4">
    <name type="scientific">Drechslerella dactyloides</name>
    <name type="common">Nematode-trapping fungus</name>
    <name type="synonym">Arthrobotrys dactyloides</name>
    <dbReference type="NCBI Taxonomy" id="74499"/>
    <lineage>
        <taxon>Eukaryota</taxon>
        <taxon>Fungi</taxon>
        <taxon>Dikarya</taxon>
        <taxon>Ascomycota</taxon>
        <taxon>Pezizomycotina</taxon>
        <taxon>Orbiliomycetes</taxon>
        <taxon>Orbiliales</taxon>
        <taxon>Orbiliaceae</taxon>
        <taxon>Drechslerella</taxon>
    </lineage>
</organism>
<evidence type="ECO:0000256" key="1">
    <source>
        <dbReference type="SAM" id="Coils"/>
    </source>
</evidence>
<evidence type="ECO:0000256" key="2">
    <source>
        <dbReference type="SAM" id="MobiDB-lite"/>
    </source>
</evidence>
<name>A0AAD6NP89_DREDA</name>
<gene>
    <name evidence="3" type="ORF">Dda_0665</name>
</gene>
<comment type="caution">
    <text evidence="3">The sequence shown here is derived from an EMBL/GenBank/DDBJ whole genome shotgun (WGS) entry which is preliminary data.</text>
</comment>
<feature type="region of interest" description="Disordered" evidence="2">
    <location>
        <begin position="247"/>
        <end position="307"/>
    </location>
</feature>
<dbReference type="Proteomes" id="UP001221413">
    <property type="component" value="Unassembled WGS sequence"/>
</dbReference>
<evidence type="ECO:0000313" key="4">
    <source>
        <dbReference type="Proteomes" id="UP001221413"/>
    </source>
</evidence>
<keyword evidence="4" id="KW-1185">Reference proteome</keyword>
<reference evidence="3" key="1">
    <citation type="submission" date="2023-01" db="EMBL/GenBank/DDBJ databases">
        <title>The chitinases involved in constricting ring structure development in the nematode-trapping fungus Drechslerella dactyloides.</title>
        <authorList>
            <person name="Wang R."/>
            <person name="Zhang L."/>
            <person name="Tang P."/>
            <person name="Li S."/>
            <person name="Liang L."/>
        </authorList>
    </citation>
    <scope>NUCLEOTIDE SEQUENCE</scope>
    <source>
        <strain evidence="3">YMF1.00031</strain>
    </source>
</reference>
<evidence type="ECO:0000313" key="3">
    <source>
        <dbReference type="EMBL" id="KAJ6264518.1"/>
    </source>
</evidence>
<dbReference type="EMBL" id="JAQGDS010000001">
    <property type="protein sequence ID" value="KAJ6264518.1"/>
    <property type="molecule type" value="Genomic_DNA"/>
</dbReference>
<accession>A0AAD6NP89</accession>
<sequence>MRQGYEMATTNPGGTPEAITPSDTDQSPPLYLDYDDREATADPAVIRTERAQRILQRKAMHLLNERFGLEIQDPSTVVFHDYPQRDWEHNYLWWTDTALHCHKFSLEVVTQHDKVIKRTIRHSLPVRYYDVDQCLLFQDLIDEEILVPYLIYKDGQHEGMKVTFTNGFKQPPSIVSEEMHDNSERDIREHDIHTVQRFLKDLDKQLGDVLERSGPAPVPDIYLAKTVDDMKGGDIGKENQEGAAQINTAGISESNEKPDHEQLEDRKSEDEKSNDKKSNDEKLDDKKPEDEKSKDKKLGGKESDDDIFMRTLDHLSEAQLREDELFEPPYQPSKPPRTPKDFQHIGERFVLNQWNKLWQDVFERVKGRQTAIAGGTYDPIKEKRVFDRKKGEVDRYDPIQGKEGSLEWAIDQLMECYMCIKATMQEIEEKRAQAEIDKGLLEEMQESAKTGDYDLFDDLNELWGCIEDQRQKVQVQNPNELHQLQVRKALLKKAAENHLWQIGKQDHKYKYRGEMLRGLLAARKFFADTTLDVTDEELKFMKTGIKIQKTCF</sequence>
<protein>
    <submittedName>
        <fullName evidence="3">Uncharacterized protein</fullName>
    </submittedName>
</protein>